<evidence type="ECO:0000313" key="8">
    <source>
        <dbReference type="Proteomes" id="UP000548326"/>
    </source>
</evidence>
<dbReference type="Pfam" id="PF13426">
    <property type="entry name" value="PAS_9"/>
    <property type="match status" value="1"/>
</dbReference>
<evidence type="ECO:0000256" key="4">
    <source>
        <dbReference type="ARBA" id="ARBA00022679"/>
    </source>
</evidence>
<gene>
    <name evidence="7" type="ORF">HDF22_003432</name>
</gene>
<dbReference type="InterPro" id="IPR000014">
    <property type="entry name" value="PAS"/>
</dbReference>
<dbReference type="Proteomes" id="UP000548326">
    <property type="component" value="Unassembled WGS sequence"/>
</dbReference>
<keyword evidence="4" id="KW-0808">Transferase</keyword>
<evidence type="ECO:0000259" key="6">
    <source>
        <dbReference type="PROSITE" id="PS50112"/>
    </source>
</evidence>
<comment type="caution">
    <text evidence="7">The sequence shown here is derived from an EMBL/GenBank/DDBJ whole genome shotgun (WGS) entry which is preliminary data.</text>
</comment>
<comment type="catalytic activity">
    <reaction evidence="1">
        <text>ATP + protein L-histidine = ADP + protein N-phospho-L-histidine.</text>
        <dbReference type="EC" id="2.7.13.3"/>
    </reaction>
</comment>
<dbReference type="EMBL" id="JACHCA010000009">
    <property type="protein sequence ID" value="MBB6129306.1"/>
    <property type="molecule type" value="Genomic_DNA"/>
</dbReference>
<evidence type="ECO:0000256" key="2">
    <source>
        <dbReference type="ARBA" id="ARBA00012438"/>
    </source>
</evidence>
<proteinExistence type="predicted"/>
<feature type="domain" description="PAS" evidence="6">
    <location>
        <begin position="257"/>
        <end position="302"/>
    </location>
</feature>
<evidence type="ECO:0000256" key="3">
    <source>
        <dbReference type="ARBA" id="ARBA00022553"/>
    </source>
</evidence>
<dbReference type="CDD" id="cd00082">
    <property type="entry name" value="HisKA"/>
    <property type="match status" value="1"/>
</dbReference>
<keyword evidence="5" id="KW-0418">Kinase</keyword>
<dbReference type="SMART" id="SM00091">
    <property type="entry name" value="PAS"/>
    <property type="match status" value="3"/>
</dbReference>
<evidence type="ECO:0000256" key="5">
    <source>
        <dbReference type="ARBA" id="ARBA00022777"/>
    </source>
</evidence>
<evidence type="ECO:0000256" key="1">
    <source>
        <dbReference type="ARBA" id="ARBA00000085"/>
    </source>
</evidence>
<dbReference type="EC" id="2.7.13.3" evidence="2"/>
<reference evidence="7 8" key="1">
    <citation type="submission" date="2020-08" db="EMBL/GenBank/DDBJ databases">
        <title>Genomic Encyclopedia of Type Strains, Phase IV (KMG-V): Genome sequencing to study the core and pangenomes of soil and plant-associated prokaryotes.</title>
        <authorList>
            <person name="Whitman W."/>
        </authorList>
    </citation>
    <scope>NUCLEOTIDE SEQUENCE [LARGE SCALE GENOMIC DNA]</scope>
    <source>
        <strain evidence="7 8">MP601</strain>
    </source>
</reference>
<organism evidence="7 8">
    <name type="scientific">Mucilaginibacter lappiensis</name>
    <dbReference type="NCBI Taxonomy" id="354630"/>
    <lineage>
        <taxon>Bacteria</taxon>
        <taxon>Pseudomonadati</taxon>
        <taxon>Bacteroidota</taxon>
        <taxon>Sphingobacteriia</taxon>
        <taxon>Sphingobacteriales</taxon>
        <taxon>Sphingobacteriaceae</taxon>
        <taxon>Mucilaginibacter</taxon>
    </lineage>
</organism>
<accession>A0A841JI86</accession>
<name>A0A841JI86_9SPHI</name>
<dbReference type="SUPFAM" id="SSF55785">
    <property type="entry name" value="PYP-like sensor domain (PAS domain)"/>
    <property type="match status" value="3"/>
</dbReference>
<evidence type="ECO:0000313" key="7">
    <source>
        <dbReference type="EMBL" id="MBB6129306.1"/>
    </source>
</evidence>
<dbReference type="GO" id="GO:0000155">
    <property type="term" value="F:phosphorelay sensor kinase activity"/>
    <property type="evidence" value="ECO:0007669"/>
    <property type="project" value="InterPro"/>
</dbReference>
<dbReference type="AlphaFoldDB" id="A0A841JI86"/>
<dbReference type="CDD" id="cd00130">
    <property type="entry name" value="PAS"/>
    <property type="match status" value="2"/>
</dbReference>
<sequence length="576" mass="65332">MLSHTTIDSIDCVLAFDIHEQKYLFIGQGIDAVLGITARELYQDNRLWDKLIHKENLAGIKSLINTLAENSSVELSYQITTPQQTTKNITDKKSLITDAATGHKVLLSTIKATHAKTNCTTASSTGAEHSQQFLNSLIDSQTSFLIRIDTSGNYTFVNRQYLKTLGYKAKDILGKHFSVTSLSEEAHLCENAFMECLNNPGKVVPLLHKKPDVHGNLHDTEWELISIVNENGEVCEIQGIGHDVTARIKIEAKVRDTAQKLDTFIESITDSFFIIDNNWRFVRVNAAFEKIWGKPRAQLLGKVIWDLFPQLINTPFEIAYREAQAKQESVKFMVYFAPLNKWFRTAVYPSTEGITVFAKNVTYEMRAQEEALWTKNNLEALINNTNDKIWSVDTDNRYVYMNNAYIAQIKAMTGVSPQKGEYSYKDVGFPQEVIDEWSAYYSRALNGENYTIVLESVDDEAKNPAFYEVSFNPIFASNGEIKGVGCFAHDISERLKTEQELLSQNKRMRNIASLSSHELRRPVASMLGLINIMDRENPNNPENKQIIDYLQIVSTEIDDVIRLIVDHTFTGNNHEG</sequence>
<dbReference type="NCBIfam" id="TIGR00229">
    <property type="entry name" value="sensory_box"/>
    <property type="match status" value="3"/>
</dbReference>
<dbReference type="RefSeq" id="WP_183588446.1">
    <property type="nucleotide sequence ID" value="NZ_JACHCA010000009.1"/>
</dbReference>
<dbReference type="Pfam" id="PF08448">
    <property type="entry name" value="PAS_4"/>
    <property type="match status" value="2"/>
</dbReference>
<dbReference type="PANTHER" id="PTHR43304:SF1">
    <property type="entry name" value="PAC DOMAIN-CONTAINING PROTEIN"/>
    <property type="match status" value="1"/>
</dbReference>
<dbReference type="InterPro" id="IPR003661">
    <property type="entry name" value="HisK_dim/P_dom"/>
</dbReference>
<feature type="domain" description="PAS" evidence="6">
    <location>
        <begin position="130"/>
        <end position="175"/>
    </location>
</feature>
<dbReference type="PROSITE" id="PS50112">
    <property type="entry name" value="PAS"/>
    <property type="match status" value="2"/>
</dbReference>
<dbReference type="InterPro" id="IPR052162">
    <property type="entry name" value="Sensor_kinase/Photoreceptor"/>
</dbReference>
<protein>
    <recommendedName>
        <fullName evidence="2">histidine kinase</fullName>
        <ecNumber evidence="2">2.7.13.3</ecNumber>
    </recommendedName>
</protein>
<dbReference type="InterPro" id="IPR035965">
    <property type="entry name" value="PAS-like_dom_sf"/>
</dbReference>
<dbReference type="Gene3D" id="1.10.287.130">
    <property type="match status" value="1"/>
</dbReference>
<dbReference type="InterPro" id="IPR013656">
    <property type="entry name" value="PAS_4"/>
</dbReference>
<dbReference type="InterPro" id="IPR036097">
    <property type="entry name" value="HisK_dim/P_sf"/>
</dbReference>
<dbReference type="SUPFAM" id="SSF47384">
    <property type="entry name" value="Homodimeric domain of signal transducing histidine kinase"/>
    <property type="match status" value="1"/>
</dbReference>
<dbReference type="Gene3D" id="3.30.450.20">
    <property type="entry name" value="PAS domain"/>
    <property type="match status" value="4"/>
</dbReference>
<keyword evidence="3" id="KW-0597">Phosphoprotein</keyword>
<dbReference type="PANTHER" id="PTHR43304">
    <property type="entry name" value="PHYTOCHROME-LIKE PROTEIN CPH1"/>
    <property type="match status" value="1"/>
</dbReference>